<dbReference type="PANTHER" id="PTHR43378">
    <property type="entry name" value="UDP-3-O-ACYLGLUCOSAMINE N-ACYLTRANSFERASE"/>
    <property type="match status" value="1"/>
</dbReference>
<organism evidence="8 9">
    <name type="scientific">Chloracidobacterium sp. N</name>
    <dbReference type="NCBI Taxonomy" id="2821540"/>
    <lineage>
        <taxon>Bacteria</taxon>
        <taxon>Pseudomonadati</taxon>
        <taxon>Acidobacteriota</taxon>
        <taxon>Terriglobia</taxon>
        <taxon>Terriglobales</taxon>
        <taxon>Acidobacteriaceae</taxon>
        <taxon>Chloracidobacterium</taxon>
        <taxon>Chloracidobacterium aggregatum</taxon>
    </lineage>
</organism>
<dbReference type="PANTHER" id="PTHR43378:SF2">
    <property type="entry name" value="UDP-3-O-ACYLGLUCOSAMINE N-ACYLTRANSFERASE 1, MITOCHONDRIAL-RELATED"/>
    <property type="match status" value="1"/>
</dbReference>
<evidence type="ECO:0000256" key="7">
    <source>
        <dbReference type="HAMAP-Rule" id="MF_00523"/>
    </source>
</evidence>
<keyword evidence="5 7" id="KW-0443">Lipid metabolism</keyword>
<dbReference type="NCBIfam" id="TIGR01853">
    <property type="entry name" value="lipid_A_lpxD"/>
    <property type="match status" value="1"/>
</dbReference>
<evidence type="ECO:0000256" key="5">
    <source>
        <dbReference type="ARBA" id="ARBA00023098"/>
    </source>
</evidence>
<dbReference type="InterPro" id="IPR011004">
    <property type="entry name" value="Trimer_LpxA-like_sf"/>
</dbReference>
<evidence type="ECO:0000256" key="4">
    <source>
        <dbReference type="ARBA" id="ARBA00022737"/>
    </source>
</evidence>
<evidence type="ECO:0000256" key="1">
    <source>
        <dbReference type="ARBA" id="ARBA00022516"/>
    </source>
</evidence>
<evidence type="ECO:0000256" key="2">
    <source>
        <dbReference type="ARBA" id="ARBA00022556"/>
    </source>
</evidence>
<comment type="catalytic activity">
    <reaction evidence="7">
        <text>a UDP-3-O-[(3R)-3-hydroxyacyl]-alpha-D-glucosamine + a (3R)-hydroxyacyl-[ACP] = a UDP-2-N,3-O-bis[(3R)-3-hydroxyacyl]-alpha-D-glucosamine + holo-[ACP] + H(+)</text>
        <dbReference type="Rhea" id="RHEA:53836"/>
        <dbReference type="Rhea" id="RHEA-COMP:9685"/>
        <dbReference type="Rhea" id="RHEA-COMP:9945"/>
        <dbReference type="ChEBI" id="CHEBI:15378"/>
        <dbReference type="ChEBI" id="CHEBI:64479"/>
        <dbReference type="ChEBI" id="CHEBI:78827"/>
        <dbReference type="ChEBI" id="CHEBI:137740"/>
        <dbReference type="ChEBI" id="CHEBI:137748"/>
        <dbReference type="EC" id="2.3.1.191"/>
    </reaction>
</comment>
<dbReference type="CDD" id="cd03352">
    <property type="entry name" value="LbH_LpxD"/>
    <property type="match status" value="1"/>
</dbReference>
<accession>A0ABX8B1N3</accession>
<evidence type="ECO:0000256" key="3">
    <source>
        <dbReference type="ARBA" id="ARBA00022679"/>
    </source>
</evidence>
<dbReference type="SUPFAM" id="SSF51161">
    <property type="entry name" value="Trimeric LpxA-like enzymes"/>
    <property type="match status" value="1"/>
</dbReference>
<sequence>MTLGELAAALGLSCLGNPQVPILGVGEFETAPPTHLALALGSRRDRLATSRAAAFIVAAETVTEADGARYNLLPAAYPKVAFARAIALLHIPPRQAMGVAPGATLAADVVIGDSPTIGPRVVIGEGSRLGARVTIHPGVVIGRHVTIGDDTTIYPNVTIYDGVRIGARCILHAGVVIGADGYGYARDADGTHVKIPQVGTVVIEDDVEIGANSTIDRATLGETRIGRGVKIDNLVHIAHNCTIGEDSLLAALVGLSGGVKVGRRVTMAGQVGANPQVEIGEGATIAGKTGITKSVPPGETYAGMPITTLREWKRERIYAARLPYRLPDIEARLTAVETRLTALLPALTPQPAESED</sequence>
<gene>
    <name evidence="7 8" type="primary">lpxD</name>
    <name evidence="8" type="ORF">J8C05_05455</name>
</gene>
<dbReference type="Pfam" id="PF00132">
    <property type="entry name" value="Hexapep"/>
    <property type="match status" value="3"/>
</dbReference>
<keyword evidence="4 7" id="KW-0677">Repeat</keyword>
<dbReference type="GO" id="GO:0103118">
    <property type="term" value="F:UDP-3-O-[(3R)-3-hydroxyacyl]-glucosamine N-acyltransferase activity"/>
    <property type="evidence" value="ECO:0007669"/>
    <property type="project" value="UniProtKB-EC"/>
</dbReference>
<proteinExistence type="inferred from homology"/>
<keyword evidence="1 7" id="KW-0444">Lipid biosynthesis</keyword>
<comment type="pathway">
    <text evidence="7">Bacterial outer membrane biogenesis; LPS lipid A biosynthesis.</text>
</comment>
<keyword evidence="2 7" id="KW-0441">Lipid A biosynthesis</keyword>
<dbReference type="RefSeq" id="WP_211423142.1">
    <property type="nucleotide sequence ID" value="NZ_CP072642.1"/>
</dbReference>
<keyword evidence="6 7" id="KW-0012">Acyltransferase</keyword>
<evidence type="ECO:0000313" key="9">
    <source>
        <dbReference type="Proteomes" id="UP000677668"/>
    </source>
</evidence>
<dbReference type="NCBIfam" id="NF002060">
    <property type="entry name" value="PRK00892.1"/>
    <property type="match status" value="1"/>
</dbReference>
<comment type="subunit">
    <text evidence="7">Homotrimer.</text>
</comment>
<dbReference type="HAMAP" id="MF_00523">
    <property type="entry name" value="LpxD"/>
    <property type="match status" value="1"/>
</dbReference>
<dbReference type="EMBL" id="CP072642">
    <property type="protein sequence ID" value="QUV94883.1"/>
    <property type="molecule type" value="Genomic_DNA"/>
</dbReference>
<feature type="active site" description="Proton acceptor" evidence="7">
    <location>
        <position position="239"/>
    </location>
</feature>
<dbReference type="InterPro" id="IPR018357">
    <property type="entry name" value="Hexapep_transf_CS"/>
</dbReference>
<dbReference type="PROSITE" id="PS00101">
    <property type="entry name" value="HEXAPEP_TRANSFERASES"/>
    <property type="match status" value="1"/>
</dbReference>
<keyword evidence="9" id="KW-1185">Reference proteome</keyword>
<evidence type="ECO:0000313" key="8">
    <source>
        <dbReference type="EMBL" id="QUV94883.1"/>
    </source>
</evidence>
<name>A0ABX8B1N3_9BACT</name>
<comment type="similarity">
    <text evidence="7">Belongs to the transferase hexapeptide repeat family. LpxD subfamily.</text>
</comment>
<keyword evidence="3 7" id="KW-0808">Transferase</keyword>
<dbReference type="InterPro" id="IPR007691">
    <property type="entry name" value="LpxD"/>
</dbReference>
<dbReference type="Proteomes" id="UP000677668">
    <property type="component" value="Chromosome 1"/>
</dbReference>
<dbReference type="Gene3D" id="2.160.10.10">
    <property type="entry name" value="Hexapeptide repeat proteins"/>
    <property type="match status" value="1"/>
</dbReference>
<reference evidence="8 9" key="1">
    <citation type="submission" date="2021-03" db="EMBL/GenBank/DDBJ databases">
        <title>Genomic and phenotypic characterization of Chloracidobacterium isolates provides evidence for multiple species.</title>
        <authorList>
            <person name="Saini M.K."/>
            <person name="Costas A.M.G."/>
            <person name="Tank M."/>
            <person name="Bryant D.A."/>
        </authorList>
    </citation>
    <scope>NUCLEOTIDE SEQUENCE [LARGE SCALE GENOMIC DNA]</scope>
    <source>
        <strain evidence="8 9">N</strain>
    </source>
</reference>
<dbReference type="InterPro" id="IPR001451">
    <property type="entry name" value="Hexapep"/>
</dbReference>
<comment type="function">
    <text evidence="7">Catalyzes the N-acylation of UDP-3-O-acylglucosamine using 3-hydroxyacyl-ACP as the acyl donor. Is involved in the biosynthesis of lipid A, a phosphorylated glycolipid that anchors the lipopolysaccharide to the outer membrane of the cell.</text>
</comment>
<protein>
    <recommendedName>
        <fullName evidence="7">UDP-3-O-acylglucosamine N-acyltransferase</fullName>
        <ecNumber evidence="7">2.3.1.191</ecNumber>
    </recommendedName>
</protein>
<evidence type="ECO:0000256" key="6">
    <source>
        <dbReference type="ARBA" id="ARBA00023315"/>
    </source>
</evidence>
<dbReference type="Gene3D" id="3.40.1390.10">
    <property type="entry name" value="MurE/MurF, N-terminal domain"/>
    <property type="match status" value="1"/>
</dbReference>
<dbReference type="EC" id="2.3.1.191" evidence="7"/>